<gene>
    <name evidence="2" type="primary">Dana\GF20051</name>
    <name evidence="2" type="synonym">dana_GLEANR_22456</name>
    <name evidence="2" type="ORF">GF20051</name>
</gene>
<sequence>MWSIQLVVAALVLLCLVALANSCSCDKHQKFECGCTKH</sequence>
<name>B3M709_DROAN</name>
<proteinExistence type="predicted"/>
<organism evidence="2 3">
    <name type="scientific">Drosophila ananassae</name>
    <name type="common">Fruit fly</name>
    <dbReference type="NCBI Taxonomy" id="7217"/>
    <lineage>
        <taxon>Eukaryota</taxon>
        <taxon>Metazoa</taxon>
        <taxon>Ecdysozoa</taxon>
        <taxon>Arthropoda</taxon>
        <taxon>Hexapoda</taxon>
        <taxon>Insecta</taxon>
        <taxon>Pterygota</taxon>
        <taxon>Neoptera</taxon>
        <taxon>Endopterygota</taxon>
        <taxon>Diptera</taxon>
        <taxon>Brachycera</taxon>
        <taxon>Muscomorpha</taxon>
        <taxon>Ephydroidea</taxon>
        <taxon>Drosophilidae</taxon>
        <taxon>Drosophila</taxon>
        <taxon>Sophophora</taxon>
    </lineage>
</organism>
<accession>B3M709</accession>
<feature type="chain" id="PRO_5002792072" description="Acp25" evidence="1">
    <location>
        <begin position="23"/>
        <end position="38"/>
    </location>
</feature>
<keyword evidence="1" id="KW-0732">Signal</keyword>
<evidence type="ECO:0000256" key="1">
    <source>
        <dbReference type="SAM" id="SignalP"/>
    </source>
</evidence>
<keyword evidence="3" id="KW-1185">Reference proteome</keyword>
<evidence type="ECO:0000313" key="2">
    <source>
        <dbReference type="EMBL" id="EDV40874.1"/>
    </source>
</evidence>
<dbReference type="HOGENOM" id="CLU_219859_0_0_1"/>
<feature type="signal peptide" evidence="1">
    <location>
        <begin position="1"/>
        <end position="22"/>
    </location>
</feature>
<dbReference type="Proteomes" id="UP000007801">
    <property type="component" value="Unassembled WGS sequence"/>
</dbReference>
<dbReference type="AlphaFoldDB" id="B3M709"/>
<dbReference type="EMBL" id="CH902618">
    <property type="protein sequence ID" value="EDV40874.1"/>
    <property type="molecule type" value="Genomic_DNA"/>
</dbReference>
<protein>
    <recommendedName>
        <fullName evidence="4">Acp25</fullName>
    </recommendedName>
</protein>
<dbReference type="InParanoid" id="B3M709"/>
<evidence type="ECO:0008006" key="4">
    <source>
        <dbReference type="Google" id="ProtNLM"/>
    </source>
</evidence>
<reference evidence="2 3" key="1">
    <citation type="journal article" date="2007" name="Nature">
        <title>Evolution of genes and genomes on the Drosophila phylogeny.</title>
        <authorList>
            <consortium name="Drosophila 12 Genomes Consortium"/>
            <person name="Clark A.G."/>
            <person name="Eisen M.B."/>
            <person name="Smith D.R."/>
            <person name="Bergman C.M."/>
            <person name="Oliver B."/>
            <person name="Markow T.A."/>
            <person name="Kaufman T.C."/>
            <person name="Kellis M."/>
            <person name="Gelbart W."/>
            <person name="Iyer V.N."/>
            <person name="Pollard D.A."/>
            <person name="Sackton T.B."/>
            <person name="Larracuente A.M."/>
            <person name="Singh N.D."/>
            <person name="Abad J.P."/>
            <person name="Abt D.N."/>
            <person name="Adryan B."/>
            <person name="Aguade M."/>
            <person name="Akashi H."/>
            <person name="Anderson W.W."/>
            <person name="Aquadro C.F."/>
            <person name="Ardell D.H."/>
            <person name="Arguello R."/>
            <person name="Artieri C.G."/>
            <person name="Barbash D.A."/>
            <person name="Barker D."/>
            <person name="Barsanti P."/>
            <person name="Batterham P."/>
            <person name="Batzoglou S."/>
            <person name="Begun D."/>
            <person name="Bhutkar A."/>
            <person name="Blanco E."/>
            <person name="Bosak S.A."/>
            <person name="Bradley R.K."/>
            <person name="Brand A.D."/>
            <person name="Brent M.R."/>
            <person name="Brooks A.N."/>
            <person name="Brown R.H."/>
            <person name="Butlin R.K."/>
            <person name="Caggese C."/>
            <person name="Calvi B.R."/>
            <person name="Bernardo de Carvalho A."/>
            <person name="Caspi A."/>
            <person name="Castrezana S."/>
            <person name="Celniker S.E."/>
            <person name="Chang J.L."/>
            <person name="Chapple C."/>
            <person name="Chatterji S."/>
            <person name="Chinwalla A."/>
            <person name="Civetta A."/>
            <person name="Clifton S.W."/>
            <person name="Comeron J.M."/>
            <person name="Costello J.C."/>
            <person name="Coyne J.A."/>
            <person name="Daub J."/>
            <person name="David R.G."/>
            <person name="Delcher A.L."/>
            <person name="Delehaunty K."/>
            <person name="Do C.B."/>
            <person name="Ebling H."/>
            <person name="Edwards K."/>
            <person name="Eickbush T."/>
            <person name="Evans J.D."/>
            <person name="Filipski A."/>
            <person name="Findeiss S."/>
            <person name="Freyhult E."/>
            <person name="Fulton L."/>
            <person name="Fulton R."/>
            <person name="Garcia A.C."/>
            <person name="Gardiner A."/>
            <person name="Garfield D.A."/>
            <person name="Garvin B.E."/>
            <person name="Gibson G."/>
            <person name="Gilbert D."/>
            <person name="Gnerre S."/>
            <person name="Godfrey J."/>
            <person name="Good R."/>
            <person name="Gotea V."/>
            <person name="Gravely B."/>
            <person name="Greenberg A.J."/>
            <person name="Griffiths-Jones S."/>
            <person name="Gross S."/>
            <person name="Guigo R."/>
            <person name="Gustafson E.A."/>
            <person name="Haerty W."/>
            <person name="Hahn M.W."/>
            <person name="Halligan D.L."/>
            <person name="Halpern A.L."/>
            <person name="Halter G.M."/>
            <person name="Han M.V."/>
            <person name="Heger A."/>
            <person name="Hillier L."/>
            <person name="Hinrichs A.S."/>
            <person name="Holmes I."/>
            <person name="Hoskins R.A."/>
            <person name="Hubisz M.J."/>
            <person name="Hultmark D."/>
            <person name="Huntley M.A."/>
            <person name="Jaffe D.B."/>
            <person name="Jagadeeshan S."/>
            <person name="Jeck W.R."/>
            <person name="Johnson J."/>
            <person name="Jones C.D."/>
            <person name="Jordan W.C."/>
            <person name="Karpen G.H."/>
            <person name="Kataoka E."/>
            <person name="Keightley P.D."/>
            <person name="Kheradpour P."/>
            <person name="Kirkness E.F."/>
            <person name="Koerich L.B."/>
            <person name="Kristiansen K."/>
            <person name="Kudrna D."/>
            <person name="Kulathinal R.J."/>
            <person name="Kumar S."/>
            <person name="Kwok R."/>
            <person name="Lander E."/>
            <person name="Langley C.H."/>
            <person name="Lapoint R."/>
            <person name="Lazzaro B.P."/>
            <person name="Lee S.J."/>
            <person name="Levesque L."/>
            <person name="Li R."/>
            <person name="Lin C.F."/>
            <person name="Lin M.F."/>
            <person name="Lindblad-Toh K."/>
            <person name="Llopart A."/>
            <person name="Long M."/>
            <person name="Low L."/>
            <person name="Lozovsky E."/>
            <person name="Lu J."/>
            <person name="Luo M."/>
            <person name="Machado C.A."/>
            <person name="Makalowski W."/>
            <person name="Marzo M."/>
            <person name="Matsuda M."/>
            <person name="Matzkin L."/>
            <person name="McAllister B."/>
            <person name="McBride C.S."/>
            <person name="McKernan B."/>
            <person name="McKernan K."/>
            <person name="Mendez-Lago M."/>
            <person name="Minx P."/>
            <person name="Mollenhauer M.U."/>
            <person name="Montooth K."/>
            <person name="Mount S.M."/>
            <person name="Mu X."/>
            <person name="Myers E."/>
            <person name="Negre B."/>
            <person name="Newfeld S."/>
            <person name="Nielsen R."/>
            <person name="Noor M.A."/>
            <person name="O'Grady P."/>
            <person name="Pachter L."/>
            <person name="Papaceit M."/>
            <person name="Parisi M.J."/>
            <person name="Parisi M."/>
            <person name="Parts L."/>
            <person name="Pedersen J.S."/>
            <person name="Pesole G."/>
            <person name="Phillippy A.M."/>
            <person name="Ponting C.P."/>
            <person name="Pop M."/>
            <person name="Porcelli D."/>
            <person name="Powell J.R."/>
            <person name="Prohaska S."/>
            <person name="Pruitt K."/>
            <person name="Puig M."/>
            <person name="Quesneville H."/>
            <person name="Ram K.R."/>
            <person name="Rand D."/>
            <person name="Rasmussen M.D."/>
            <person name="Reed L.K."/>
            <person name="Reenan R."/>
            <person name="Reily A."/>
            <person name="Remington K.A."/>
            <person name="Rieger T.T."/>
            <person name="Ritchie M.G."/>
            <person name="Robin C."/>
            <person name="Rogers Y.H."/>
            <person name="Rohde C."/>
            <person name="Rozas J."/>
            <person name="Rubenfield M.J."/>
            <person name="Ruiz A."/>
            <person name="Russo S."/>
            <person name="Salzberg S.L."/>
            <person name="Sanchez-Gracia A."/>
            <person name="Saranga D.J."/>
            <person name="Sato H."/>
            <person name="Schaeffer S.W."/>
            <person name="Schatz M.C."/>
            <person name="Schlenke T."/>
            <person name="Schwartz R."/>
            <person name="Segarra C."/>
            <person name="Singh R.S."/>
            <person name="Sirot L."/>
            <person name="Sirota M."/>
            <person name="Sisneros N.B."/>
            <person name="Smith C.D."/>
            <person name="Smith T.F."/>
            <person name="Spieth J."/>
            <person name="Stage D.E."/>
            <person name="Stark A."/>
            <person name="Stephan W."/>
            <person name="Strausberg R.L."/>
            <person name="Strempel S."/>
            <person name="Sturgill D."/>
            <person name="Sutton G."/>
            <person name="Sutton G.G."/>
            <person name="Tao W."/>
            <person name="Teichmann S."/>
            <person name="Tobari Y.N."/>
            <person name="Tomimura Y."/>
            <person name="Tsolas J.M."/>
            <person name="Valente V.L."/>
            <person name="Venter E."/>
            <person name="Venter J.C."/>
            <person name="Vicario S."/>
            <person name="Vieira F.G."/>
            <person name="Vilella A.J."/>
            <person name="Villasante A."/>
            <person name="Walenz B."/>
            <person name="Wang J."/>
            <person name="Wasserman M."/>
            <person name="Watts T."/>
            <person name="Wilson D."/>
            <person name="Wilson R.K."/>
            <person name="Wing R.A."/>
            <person name="Wolfner M.F."/>
            <person name="Wong A."/>
            <person name="Wong G.K."/>
            <person name="Wu C.I."/>
            <person name="Wu G."/>
            <person name="Yamamoto D."/>
            <person name="Yang H.P."/>
            <person name="Yang S.P."/>
            <person name="Yorke J.A."/>
            <person name="Yoshida K."/>
            <person name="Zdobnov E."/>
            <person name="Zhang P."/>
            <person name="Zhang Y."/>
            <person name="Zimin A.V."/>
            <person name="Baldwin J."/>
            <person name="Abdouelleil A."/>
            <person name="Abdulkadir J."/>
            <person name="Abebe A."/>
            <person name="Abera B."/>
            <person name="Abreu J."/>
            <person name="Acer S.C."/>
            <person name="Aftuck L."/>
            <person name="Alexander A."/>
            <person name="An P."/>
            <person name="Anderson E."/>
            <person name="Anderson S."/>
            <person name="Arachi H."/>
            <person name="Azer M."/>
            <person name="Bachantsang P."/>
            <person name="Barry A."/>
            <person name="Bayul T."/>
            <person name="Berlin A."/>
            <person name="Bessette D."/>
            <person name="Bloom T."/>
            <person name="Blye J."/>
            <person name="Boguslavskiy L."/>
            <person name="Bonnet C."/>
            <person name="Boukhgalter B."/>
            <person name="Bourzgui I."/>
            <person name="Brown A."/>
            <person name="Cahill P."/>
            <person name="Channer S."/>
            <person name="Cheshatsang Y."/>
            <person name="Chuda L."/>
            <person name="Citroen M."/>
            <person name="Collymore A."/>
            <person name="Cooke P."/>
            <person name="Costello M."/>
            <person name="D'Aco K."/>
            <person name="Daza R."/>
            <person name="De Haan G."/>
            <person name="DeGray S."/>
            <person name="DeMaso C."/>
            <person name="Dhargay N."/>
            <person name="Dooley K."/>
            <person name="Dooley E."/>
            <person name="Doricent M."/>
            <person name="Dorje P."/>
            <person name="Dorjee K."/>
            <person name="Dupes A."/>
            <person name="Elong R."/>
            <person name="Falk J."/>
            <person name="Farina A."/>
            <person name="Faro S."/>
            <person name="Ferguson D."/>
            <person name="Fisher S."/>
            <person name="Foley C.D."/>
            <person name="Franke A."/>
            <person name="Friedrich D."/>
            <person name="Gadbois L."/>
            <person name="Gearin G."/>
            <person name="Gearin C.R."/>
            <person name="Giannoukos G."/>
            <person name="Goode T."/>
            <person name="Graham J."/>
            <person name="Grandbois E."/>
            <person name="Grewal S."/>
            <person name="Gyaltsen K."/>
            <person name="Hafez N."/>
            <person name="Hagos B."/>
            <person name="Hall J."/>
            <person name="Henson C."/>
            <person name="Hollinger A."/>
            <person name="Honan T."/>
            <person name="Huard M.D."/>
            <person name="Hughes L."/>
            <person name="Hurhula B."/>
            <person name="Husby M.E."/>
            <person name="Kamat A."/>
            <person name="Kanga B."/>
            <person name="Kashin S."/>
            <person name="Khazanovich D."/>
            <person name="Kisner P."/>
            <person name="Lance K."/>
            <person name="Lara M."/>
            <person name="Lee W."/>
            <person name="Lennon N."/>
            <person name="Letendre F."/>
            <person name="LeVine R."/>
            <person name="Lipovsky A."/>
            <person name="Liu X."/>
            <person name="Liu J."/>
            <person name="Liu S."/>
            <person name="Lokyitsang T."/>
            <person name="Lokyitsang Y."/>
            <person name="Lubonja R."/>
            <person name="Lui A."/>
            <person name="MacDonald P."/>
            <person name="Magnisalis V."/>
            <person name="Maru K."/>
            <person name="Matthews C."/>
            <person name="McCusker W."/>
            <person name="McDonough S."/>
            <person name="Mehta T."/>
            <person name="Meldrim J."/>
            <person name="Meneus L."/>
            <person name="Mihai O."/>
            <person name="Mihalev A."/>
            <person name="Mihova T."/>
            <person name="Mittelman R."/>
            <person name="Mlenga V."/>
            <person name="Montmayeur A."/>
            <person name="Mulrain L."/>
            <person name="Navidi A."/>
            <person name="Naylor J."/>
            <person name="Negash T."/>
            <person name="Nguyen T."/>
            <person name="Nguyen N."/>
            <person name="Nicol R."/>
            <person name="Norbu C."/>
            <person name="Norbu N."/>
            <person name="Novod N."/>
            <person name="O'Neill B."/>
            <person name="Osman S."/>
            <person name="Markiewicz E."/>
            <person name="Oyono O.L."/>
            <person name="Patti C."/>
            <person name="Phunkhang P."/>
            <person name="Pierre F."/>
            <person name="Priest M."/>
            <person name="Raghuraman S."/>
            <person name="Rege F."/>
            <person name="Reyes R."/>
            <person name="Rise C."/>
            <person name="Rogov P."/>
            <person name="Ross K."/>
            <person name="Ryan E."/>
            <person name="Settipalli S."/>
            <person name="Shea T."/>
            <person name="Sherpa N."/>
            <person name="Shi L."/>
            <person name="Shih D."/>
            <person name="Sparrow T."/>
            <person name="Spaulding J."/>
            <person name="Stalker J."/>
            <person name="Stange-Thomann N."/>
            <person name="Stavropoulos S."/>
            <person name="Stone C."/>
            <person name="Strader C."/>
            <person name="Tesfaye S."/>
            <person name="Thomson T."/>
            <person name="Thoulutsang Y."/>
            <person name="Thoulutsang D."/>
            <person name="Topham K."/>
            <person name="Topping I."/>
            <person name="Tsamla T."/>
            <person name="Vassiliev H."/>
            <person name="Vo A."/>
            <person name="Wangchuk T."/>
            <person name="Wangdi T."/>
            <person name="Weiand M."/>
            <person name="Wilkinson J."/>
            <person name="Wilson A."/>
            <person name="Yadav S."/>
            <person name="Young G."/>
            <person name="Yu Q."/>
            <person name="Zembek L."/>
            <person name="Zhong D."/>
            <person name="Zimmer A."/>
            <person name="Zwirko Z."/>
            <person name="Jaffe D.B."/>
            <person name="Alvarez P."/>
            <person name="Brockman W."/>
            <person name="Butler J."/>
            <person name="Chin C."/>
            <person name="Gnerre S."/>
            <person name="Grabherr M."/>
            <person name="Kleber M."/>
            <person name="Mauceli E."/>
            <person name="MacCallum I."/>
        </authorList>
    </citation>
    <scope>NUCLEOTIDE SEQUENCE [LARGE SCALE GENOMIC DNA]</scope>
    <source>
        <strain evidence="3">Tucson 14024-0371.13</strain>
    </source>
</reference>
<evidence type="ECO:0000313" key="3">
    <source>
        <dbReference type="Proteomes" id="UP000007801"/>
    </source>
</evidence>